<dbReference type="Pfam" id="PF00356">
    <property type="entry name" value="LacI"/>
    <property type="match status" value="1"/>
</dbReference>
<evidence type="ECO:0000256" key="1">
    <source>
        <dbReference type="ARBA" id="ARBA00022491"/>
    </source>
</evidence>
<gene>
    <name evidence="6" type="ORF">B5F11_19070</name>
</gene>
<dbReference type="SUPFAM" id="SSF53822">
    <property type="entry name" value="Periplasmic binding protein-like I"/>
    <property type="match status" value="2"/>
</dbReference>
<dbReference type="InterPro" id="IPR010982">
    <property type="entry name" value="Lambda_DNA-bd_dom_sf"/>
</dbReference>
<dbReference type="InterPro" id="IPR000843">
    <property type="entry name" value="HTH_LacI"/>
</dbReference>
<dbReference type="InterPro" id="IPR028082">
    <property type="entry name" value="Peripla_BP_I"/>
</dbReference>
<dbReference type="EMBL" id="NFKP01000038">
    <property type="protein sequence ID" value="OUP66775.1"/>
    <property type="molecule type" value="Genomic_DNA"/>
</dbReference>
<dbReference type="PANTHER" id="PTHR30146">
    <property type="entry name" value="LACI-RELATED TRANSCRIPTIONAL REPRESSOR"/>
    <property type="match status" value="1"/>
</dbReference>
<name>A0A1Y4MDA9_9FIRM</name>
<dbReference type="Pfam" id="PF13407">
    <property type="entry name" value="Peripla_BP_4"/>
    <property type="match status" value="1"/>
</dbReference>
<proteinExistence type="predicted"/>
<dbReference type="CDD" id="cd01392">
    <property type="entry name" value="HTH_LacI"/>
    <property type="match status" value="1"/>
</dbReference>
<dbReference type="GO" id="GO:0003700">
    <property type="term" value="F:DNA-binding transcription factor activity"/>
    <property type="evidence" value="ECO:0007669"/>
    <property type="project" value="TreeGrafter"/>
</dbReference>
<protein>
    <recommendedName>
        <fullName evidence="5">HTH lacI-type domain-containing protein</fullName>
    </recommendedName>
</protein>
<evidence type="ECO:0000259" key="5">
    <source>
        <dbReference type="PROSITE" id="PS50932"/>
    </source>
</evidence>
<accession>A0A1Y4MDA9</accession>
<keyword evidence="1" id="KW-0678">Repressor</keyword>
<dbReference type="PROSITE" id="PS50932">
    <property type="entry name" value="HTH_LACI_2"/>
    <property type="match status" value="1"/>
</dbReference>
<evidence type="ECO:0000256" key="4">
    <source>
        <dbReference type="ARBA" id="ARBA00023163"/>
    </source>
</evidence>
<dbReference type="Gene3D" id="3.40.50.2300">
    <property type="match status" value="4"/>
</dbReference>
<dbReference type="InterPro" id="IPR025997">
    <property type="entry name" value="SBP_2_dom"/>
</dbReference>
<dbReference type="AlphaFoldDB" id="A0A1Y4MDA9"/>
<evidence type="ECO:0000313" key="7">
    <source>
        <dbReference type="Proteomes" id="UP000196386"/>
    </source>
</evidence>
<evidence type="ECO:0000313" key="6">
    <source>
        <dbReference type="EMBL" id="OUP66775.1"/>
    </source>
</evidence>
<dbReference type="InterPro" id="IPR046335">
    <property type="entry name" value="LacI/GalR-like_sensor"/>
</dbReference>
<dbReference type="Pfam" id="PF13377">
    <property type="entry name" value="Peripla_BP_3"/>
    <property type="match status" value="1"/>
</dbReference>
<organism evidence="6 7">
    <name type="scientific">Anaerotruncus colihominis</name>
    <dbReference type="NCBI Taxonomy" id="169435"/>
    <lineage>
        <taxon>Bacteria</taxon>
        <taxon>Bacillati</taxon>
        <taxon>Bacillota</taxon>
        <taxon>Clostridia</taxon>
        <taxon>Eubacteriales</taxon>
        <taxon>Oscillospiraceae</taxon>
        <taxon>Anaerotruncus</taxon>
    </lineage>
</organism>
<sequence length="672" mass="73155">MRNIKRFYARLEAQGGCEAMITIHDVAAACGVSATTVSHVLNHTRPVDPQTAARVRAAVETLGYRPLRNRDKYGLRASRTVGFFAHGAGITACADLLERLRGQVGTQCRLMLICTEQSLSDGELRAMQMFYRLSLCILHNSVRISGAGVSSDAYPVPTLLLSSQPADAPNLRCISFDYRRAAQMALSHLIGLGHTETAFLSSMHNSTVNDEIRDSVRAFLREHGLAFREDYYFELPTTPGTASTQAALDSFFTSHPSLTAVIPVGAWAAACIADYFLRRELSSPRDKSIVAIGGLSILEEYSSHITRVDMGTDSLLAAIAAWIDAQGARDIPARIAPVFHPGASTRTLARTPAGAPAFAPETLELSSDELQRVRAGSFTVCVSLDNGDAAFFQLVLRGLRDALTDLNMTLLETAEAHGSLARRGSQLKYFAHLSPDAIISFSNDQTPLRDQFIALANSRSKLILGVDMPPDLPEYACASCVATNEPEKGRLAGRLLASELIRRKRRRVGFICNADVNFCARQRDLAAISTVREDFPQLEIVFRHDFLNERQAADAVRQALDAYPDVDGVYIFSARAALEAQRLLLARGRGDVLLVTTQINAEIAGMLIEYPNLLGIISSQGYEIGRCLALAAAVSLIGKQPPRYVALDPVTITAGNLERAWVRTARLSPPAQ</sequence>
<keyword evidence="4" id="KW-0804">Transcription</keyword>
<dbReference type="SMART" id="SM00354">
    <property type="entry name" value="HTH_LACI"/>
    <property type="match status" value="1"/>
</dbReference>
<evidence type="ECO:0000256" key="3">
    <source>
        <dbReference type="ARBA" id="ARBA00023125"/>
    </source>
</evidence>
<dbReference type="PANTHER" id="PTHR30146:SF148">
    <property type="entry name" value="HTH-TYPE TRANSCRIPTIONAL REPRESSOR PURR-RELATED"/>
    <property type="match status" value="1"/>
</dbReference>
<keyword evidence="3" id="KW-0238">DNA-binding</keyword>
<dbReference type="SUPFAM" id="SSF47413">
    <property type="entry name" value="lambda repressor-like DNA-binding domains"/>
    <property type="match status" value="1"/>
</dbReference>
<dbReference type="GO" id="GO:0000976">
    <property type="term" value="F:transcription cis-regulatory region binding"/>
    <property type="evidence" value="ECO:0007669"/>
    <property type="project" value="TreeGrafter"/>
</dbReference>
<feature type="domain" description="HTH lacI-type" evidence="5">
    <location>
        <begin position="21"/>
        <end position="69"/>
    </location>
</feature>
<dbReference type="Gene3D" id="1.10.260.40">
    <property type="entry name" value="lambda repressor-like DNA-binding domains"/>
    <property type="match status" value="1"/>
</dbReference>
<evidence type="ECO:0000256" key="2">
    <source>
        <dbReference type="ARBA" id="ARBA00023015"/>
    </source>
</evidence>
<comment type="caution">
    <text evidence="6">The sequence shown here is derived from an EMBL/GenBank/DDBJ whole genome shotgun (WGS) entry which is preliminary data.</text>
</comment>
<reference evidence="7" key="1">
    <citation type="submission" date="2017-04" db="EMBL/GenBank/DDBJ databases">
        <title>Function of individual gut microbiota members based on whole genome sequencing of pure cultures obtained from chicken caecum.</title>
        <authorList>
            <person name="Medvecky M."/>
            <person name="Cejkova D."/>
            <person name="Polansky O."/>
            <person name="Karasova D."/>
            <person name="Kubasova T."/>
            <person name="Cizek A."/>
            <person name="Rychlik I."/>
        </authorList>
    </citation>
    <scope>NUCLEOTIDE SEQUENCE [LARGE SCALE GENOMIC DNA]</scope>
    <source>
        <strain evidence="7">An175</strain>
    </source>
</reference>
<dbReference type="Proteomes" id="UP000196386">
    <property type="component" value="Unassembled WGS sequence"/>
</dbReference>
<keyword evidence="2" id="KW-0805">Transcription regulation</keyword>